<keyword evidence="2" id="KW-1185">Reference proteome</keyword>
<name>A0ABD0YGX6_9HEMI</name>
<proteinExistence type="predicted"/>
<organism evidence="1 2">
    <name type="scientific">Ranatra chinensis</name>
    <dbReference type="NCBI Taxonomy" id="642074"/>
    <lineage>
        <taxon>Eukaryota</taxon>
        <taxon>Metazoa</taxon>
        <taxon>Ecdysozoa</taxon>
        <taxon>Arthropoda</taxon>
        <taxon>Hexapoda</taxon>
        <taxon>Insecta</taxon>
        <taxon>Pterygota</taxon>
        <taxon>Neoptera</taxon>
        <taxon>Paraneoptera</taxon>
        <taxon>Hemiptera</taxon>
        <taxon>Heteroptera</taxon>
        <taxon>Panheteroptera</taxon>
        <taxon>Nepomorpha</taxon>
        <taxon>Nepidae</taxon>
        <taxon>Ranatrinae</taxon>
        <taxon>Ranatra</taxon>
    </lineage>
</organism>
<evidence type="ECO:0000313" key="1">
    <source>
        <dbReference type="EMBL" id="KAL1130545.1"/>
    </source>
</evidence>
<evidence type="ECO:0000313" key="2">
    <source>
        <dbReference type="Proteomes" id="UP001558652"/>
    </source>
</evidence>
<protein>
    <submittedName>
        <fullName evidence="1">Uncharacterized protein</fullName>
    </submittedName>
</protein>
<gene>
    <name evidence="1" type="ORF">AAG570_011791</name>
</gene>
<dbReference type="AlphaFoldDB" id="A0ABD0YGX6"/>
<sequence length="160" mass="18057">MARESRKNTYRNAEKLLTAAEELAQTGECNAEEIYSVAQELERHVTSFAARVEQRRRRLDLAVLFYTHEKEFCGGLVAAVIYPVHRSSQNGTLSPGQPGDVVLDMVPWRSRKPFPLLHLPFARRHQSVIDVRCVRCGALDDGTSTIALPRLQGPQARFQL</sequence>
<comment type="caution">
    <text evidence="1">The sequence shown here is derived from an EMBL/GenBank/DDBJ whole genome shotgun (WGS) entry which is preliminary data.</text>
</comment>
<accession>A0ABD0YGX6</accession>
<dbReference type="SUPFAM" id="SSF46966">
    <property type="entry name" value="Spectrin repeat"/>
    <property type="match status" value="1"/>
</dbReference>
<reference evidence="1 2" key="1">
    <citation type="submission" date="2024-07" db="EMBL/GenBank/DDBJ databases">
        <title>Chromosome-level genome assembly of the water stick insect Ranatra chinensis (Heteroptera: Nepidae).</title>
        <authorList>
            <person name="Liu X."/>
        </authorList>
    </citation>
    <scope>NUCLEOTIDE SEQUENCE [LARGE SCALE GENOMIC DNA]</scope>
    <source>
        <strain evidence="1">Cailab_2021Rc</strain>
        <tissue evidence="1">Muscle</tissue>
    </source>
</reference>
<dbReference type="EMBL" id="JBFDAA010000007">
    <property type="protein sequence ID" value="KAL1130545.1"/>
    <property type="molecule type" value="Genomic_DNA"/>
</dbReference>
<dbReference type="Proteomes" id="UP001558652">
    <property type="component" value="Unassembled WGS sequence"/>
</dbReference>